<keyword evidence="1" id="KW-0489">Methyltransferase</keyword>
<feature type="domain" description="WW" evidence="7">
    <location>
        <begin position="8"/>
        <end position="42"/>
    </location>
</feature>
<evidence type="ECO:0000256" key="1">
    <source>
        <dbReference type="ARBA" id="ARBA00022603"/>
    </source>
</evidence>
<feature type="region of interest" description="Disordered" evidence="6">
    <location>
        <begin position="68"/>
        <end position="224"/>
    </location>
</feature>
<evidence type="ECO:0000313" key="10">
    <source>
        <dbReference type="Proteomes" id="UP000693981"/>
    </source>
</evidence>
<evidence type="ECO:0000256" key="5">
    <source>
        <dbReference type="ARBA" id="ARBA00023042"/>
    </source>
</evidence>
<evidence type="ECO:0000256" key="2">
    <source>
        <dbReference type="ARBA" id="ARBA00022679"/>
    </source>
</evidence>
<dbReference type="GO" id="GO:0004482">
    <property type="term" value="F:mRNA 5'-cap (guanine-N7-)-methyltransferase activity"/>
    <property type="evidence" value="ECO:0007669"/>
    <property type="project" value="InterPro"/>
</dbReference>
<evidence type="ECO:0008006" key="11">
    <source>
        <dbReference type="Google" id="ProtNLM"/>
    </source>
</evidence>
<reference evidence="9" key="1">
    <citation type="submission" date="2021-02" db="EMBL/GenBank/DDBJ databases">
        <authorList>
            <person name="Palmer J.M."/>
        </authorList>
    </citation>
    <scope>NUCLEOTIDE SEQUENCE</scope>
    <source>
        <strain evidence="9">SCRP23</strain>
    </source>
</reference>
<sequence length="575" mass="64967">MPFEVSEEPLPPEWEVAMSRSKNMPYYYNAQTKKVYWVDDELPRGWSHQFDEKGRRFYFHIKNKTGTISYEKPELRRAPEPQSASPEPVPVPAPSYGSRERSDSTSSPRRRSMDSMASPSSAGQPRTDSGDPPRLVRKKSNSLMDLLSPGPPAVGAEERFQDEQSPRAPVESHSTRSSTTMHISNLMSSPERSQYSEDGRSSGNKRSFDAISRDNPGDREGDPDAAAAFYNQLQRRAQSDRADSLLFHMRALNNWVKSILINEYSRHEGDRVLDLACGKGGDLMKWTKRNLALYVGVDIAQKSLEDAVERYMSRGGRGGDNRKKTEVQFIQGDLGAVDLLRDDMHCWSEYEGWHDAVPLPNTAIGSFNVVSVQFSFHYMFGDAQRAHRFFSTVHELLADGGVLIATTVDPNKLLMKYYQGLTPPNEDQNENDINKPDVSIVDEKKREVCCIRFDAATRAQLSGTGAGAEGSFGLRYNFTLRDRIEDDVEGGGGGQAVDLPEYLVPDDLVAKLLREHGFELLLKQNFHKFITQRKDQDRNRMLLEKMRVTNIRGSISDAEWEIAGLYQVLAFRKSY</sequence>
<evidence type="ECO:0000256" key="6">
    <source>
        <dbReference type="SAM" id="MobiDB-lite"/>
    </source>
</evidence>
<feature type="domain" description="MRNA cap 0 methyltransferase" evidence="8">
    <location>
        <begin position="244"/>
        <end position="574"/>
    </location>
</feature>
<dbReference type="InterPro" id="IPR001202">
    <property type="entry name" value="WW_dom"/>
</dbReference>
<dbReference type="AlphaFoldDB" id="A0A8T1WS54"/>
<evidence type="ECO:0000259" key="7">
    <source>
        <dbReference type="PROSITE" id="PS50020"/>
    </source>
</evidence>
<dbReference type="GO" id="GO:0005634">
    <property type="term" value="C:nucleus"/>
    <property type="evidence" value="ECO:0007669"/>
    <property type="project" value="TreeGrafter"/>
</dbReference>
<protein>
    <recommendedName>
        <fullName evidence="11">mRNA (guanine-N(7)-)-methyltransferase</fullName>
    </recommendedName>
</protein>
<keyword evidence="10" id="KW-1185">Reference proteome</keyword>
<feature type="compositionally biased region" description="Polar residues" evidence="6">
    <location>
        <begin position="175"/>
        <end position="193"/>
    </location>
</feature>
<dbReference type="SMART" id="SM00456">
    <property type="entry name" value="WW"/>
    <property type="match status" value="2"/>
</dbReference>
<keyword evidence="3" id="KW-0949">S-adenosyl-L-methionine</keyword>
<dbReference type="Pfam" id="PF00397">
    <property type="entry name" value="WW"/>
    <property type="match status" value="1"/>
</dbReference>
<organism evidence="9 10">
    <name type="scientific">Phytophthora boehmeriae</name>
    <dbReference type="NCBI Taxonomy" id="109152"/>
    <lineage>
        <taxon>Eukaryota</taxon>
        <taxon>Sar</taxon>
        <taxon>Stramenopiles</taxon>
        <taxon>Oomycota</taxon>
        <taxon>Peronosporomycetes</taxon>
        <taxon>Peronosporales</taxon>
        <taxon>Peronosporaceae</taxon>
        <taxon>Phytophthora</taxon>
    </lineage>
</organism>
<comment type="caution">
    <text evidence="9">The sequence shown here is derived from an EMBL/GenBank/DDBJ whole genome shotgun (WGS) entry which is preliminary data.</text>
</comment>
<dbReference type="InterPro" id="IPR004971">
    <property type="entry name" value="mRNA_G-N7_MeTrfase_dom"/>
</dbReference>
<dbReference type="EMBL" id="JAGDFL010000135">
    <property type="protein sequence ID" value="KAG7396902.1"/>
    <property type="molecule type" value="Genomic_DNA"/>
</dbReference>
<evidence type="ECO:0000256" key="3">
    <source>
        <dbReference type="ARBA" id="ARBA00022691"/>
    </source>
</evidence>
<keyword evidence="5" id="KW-0506">mRNA capping</keyword>
<keyword evidence="2" id="KW-0808">Transferase</keyword>
<keyword evidence="4" id="KW-0694">RNA-binding</keyword>
<dbReference type="PROSITE" id="PS51562">
    <property type="entry name" value="RNA_CAP0_MT"/>
    <property type="match status" value="1"/>
</dbReference>
<dbReference type="CDD" id="cd02440">
    <property type="entry name" value="AdoMet_MTases"/>
    <property type="match status" value="1"/>
</dbReference>
<evidence type="ECO:0000313" key="9">
    <source>
        <dbReference type="EMBL" id="KAG7396902.1"/>
    </source>
</evidence>
<dbReference type="InterPro" id="IPR039753">
    <property type="entry name" value="RG7MT1"/>
</dbReference>
<dbReference type="PROSITE" id="PS50020">
    <property type="entry name" value="WW_DOMAIN_2"/>
    <property type="match status" value="2"/>
</dbReference>
<feature type="compositionally biased region" description="Basic and acidic residues" evidence="6">
    <location>
        <begin position="156"/>
        <end position="165"/>
    </location>
</feature>
<dbReference type="PANTHER" id="PTHR12189">
    <property type="entry name" value="MRNA GUANINE-7- METHYLTRANSFERASE"/>
    <property type="match status" value="1"/>
</dbReference>
<name>A0A8T1WS54_9STRA</name>
<dbReference type="GO" id="GO:0003723">
    <property type="term" value="F:RNA binding"/>
    <property type="evidence" value="ECO:0007669"/>
    <property type="project" value="UniProtKB-KW"/>
</dbReference>
<feature type="compositionally biased region" description="Basic and acidic residues" evidence="6">
    <location>
        <begin position="194"/>
        <end position="222"/>
    </location>
</feature>
<feature type="domain" description="WW" evidence="7">
    <location>
        <begin position="40"/>
        <end position="75"/>
    </location>
</feature>
<dbReference type="Proteomes" id="UP000693981">
    <property type="component" value="Unassembled WGS sequence"/>
</dbReference>
<evidence type="ECO:0000259" key="8">
    <source>
        <dbReference type="PROSITE" id="PS51562"/>
    </source>
</evidence>
<dbReference type="Pfam" id="PF03291">
    <property type="entry name" value="mRNA_G-N7_MeTrfase"/>
    <property type="match status" value="1"/>
</dbReference>
<evidence type="ECO:0000256" key="4">
    <source>
        <dbReference type="ARBA" id="ARBA00022884"/>
    </source>
</evidence>
<dbReference type="OrthoDB" id="10248867at2759"/>
<proteinExistence type="predicted"/>
<gene>
    <name evidence="9" type="ORF">PHYBOEH_001592</name>
</gene>
<accession>A0A8T1WS54</accession>
<dbReference type="CDD" id="cd00201">
    <property type="entry name" value="WW"/>
    <property type="match status" value="2"/>
</dbReference>
<dbReference type="PANTHER" id="PTHR12189:SF2">
    <property type="entry name" value="MRNA CAP GUANINE-N7 METHYLTRANSFERASE"/>
    <property type="match status" value="1"/>
</dbReference>
<keyword evidence="5" id="KW-0507">mRNA processing</keyword>